<organism evidence="2 3">
    <name type="scientific">Gordonia phage Howe</name>
    <dbReference type="NCBI Taxonomy" id="1777061"/>
    <lineage>
        <taxon>Viruses</taxon>
        <taxon>Duplodnaviria</taxon>
        <taxon>Heunggongvirae</taxon>
        <taxon>Uroviricota</taxon>
        <taxon>Caudoviricetes</taxon>
        <taxon>Howevirus</taxon>
        <taxon>Howevirus howe</taxon>
    </lineage>
</organism>
<evidence type="ECO:0000313" key="2">
    <source>
        <dbReference type="EMBL" id="ALY07641.1"/>
    </source>
</evidence>
<dbReference type="GeneID" id="77930722"/>
<evidence type="ECO:0008006" key="4">
    <source>
        <dbReference type="Google" id="ProtNLM"/>
    </source>
</evidence>
<sequence length="146" mass="15462">MGPDGVEYILTATSWRDVHGVRHRRGDVVTPPESEVERLLRAKAITTPEAIAAAEAAAEAAREAQEAAAAQAVADRADEQLTSEGDLNSAVPPEVTPPTAKPRKVAPVKEWEDYAVALHEASGGKEGFPRADAEAMSKADLIEALQ</sequence>
<dbReference type="Proteomes" id="UP000221715">
    <property type="component" value="Genome"/>
</dbReference>
<dbReference type="KEGG" id="vg:77930722"/>
<evidence type="ECO:0000256" key="1">
    <source>
        <dbReference type="SAM" id="MobiDB-lite"/>
    </source>
</evidence>
<name>A0A0U3TFC1_9CAUD</name>
<feature type="region of interest" description="Disordered" evidence="1">
    <location>
        <begin position="67"/>
        <end position="106"/>
    </location>
</feature>
<evidence type="ECO:0000313" key="3">
    <source>
        <dbReference type="Proteomes" id="UP000221715"/>
    </source>
</evidence>
<dbReference type="EMBL" id="KU252585">
    <property type="protein sequence ID" value="ALY07641.1"/>
    <property type="molecule type" value="Genomic_DNA"/>
</dbReference>
<protein>
    <recommendedName>
        <fullName evidence="4">Head-to-tail connector protein</fullName>
    </recommendedName>
</protein>
<gene>
    <name evidence="2" type="primary">7</name>
    <name evidence="2" type="ORF">PBI_HOWE_7</name>
</gene>
<accession>A0A0U3TFC1</accession>
<proteinExistence type="predicted"/>
<reference evidence="2 3" key="1">
    <citation type="submission" date="2015-12" db="EMBL/GenBank/DDBJ databases">
        <authorList>
            <person name="Pope W.H."/>
            <person name="Montgomery M.T."/>
            <person name="Garlena R.A."/>
            <person name="Russell D.A."/>
            <person name="Jacobs-Sera D."/>
            <person name="Hendrix R.W."/>
            <person name="Hatfull G.F."/>
        </authorList>
    </citation>
    <scope>NUCLEOTIDE SEQUENCE [LARGE SCALE GENOMIC DNA]</scope>
</reference>
<dbReference type="RefSeq" id="YP_010654868.1">
    <property type="nucleotide sequence ID" value="NC_070817.1"/>
</dbReference>
<keyword evidence="3" id="KW-1185">Reference proteome</keyword>